<evidence type="ECO:0000313" key="3">
    <source>
        <dbReference type="EMBL" id="CCO46802.1"/>
    </source>
</evidence>
<reference evidence="3 4" key="1">
    <citation type="journal article" date="2013" name="ISME J.">
        <title>Comparative genomics of pathogenic lineages of Vibrio nigripulchritudo identifies virulence-associated traits.</title>
        <authorList>
            <person name="Goudenege D."/>
            <person name="Labreuche Y."/>
            <person name="Krin E."/>
            <person name="Ansquer D."/>
            <person name="Mangenot S."/>
            <person name="Calteau A."/>
            <person name="Medigue C."/>
            <person name="Mazel D."/>
            <person name="Polz M.F."/>
            <person name="Le Roux F."/>
        </authorList>
    </citation>
    <scope>NUCLEOTIDE SEQUENCE [LARGE SCALE GENOMIC DNA]</scope>
    <source>
        <strain evidence="3 4">SOn1</strain>
    </source>
</reference>
<keyword evidence="1" id="KW-0812">Transmembrane</keyword>
<feature type="signal peptide" evidence="2">
    <location>
        <begin position="1"/>
        <end position="32"/>
    </location>
</feature>
<dbReference type="AlphaFoldDB" id="A0AAV2VQ75"/>
<evidence type="ECO:0000313" key="4">
    <source>
        <dbReference type="Proteomes" id="UP000018211"/>
    </source>
</evidence>
<proteinExistence type="predicted"/>
<keyword evidence="1" id="KW-1133">Transmembrane helix</keyword>
<name>A0AAV2VQ75_9VIBR</name>
<gene>
    <name evidence="3" type="ORF">VIBNISOn1_190021</name>
</gene>
<evidence type="ECO:0008006" key="5">
    <source>
        <dbReference type="Google" id="ProtNLM"/>
    </source>
</evidence>
<keyword evidence="1" id="KW-0472">Membrane</keyword>
<dbReference type="EMBL" id="CAOF01000101">
    <property type="protein sequence ID" value="CCO46802.1"/>
    <property type="molecule type" value="Genomic_DNA"/>
</dbReference>
<keyword evidence="2" id="KW-0732">Signal</keyword>
<organism evidence="3 4">
    <name type="scientific">Vibrio nigripulchritudo SOn1</name>
    <dbReference type="NCBI Taxonomy" id="1238450"/>
    <lineage>
        <taxon>Bacteria</taxon>
        <taxon>Pseudomonadati</taxon>
        <taxon>Pseudomonadota</taxon>
        <taxon>Gammaproteobacteria</taxon>
        <taxon>Vibrionales</taxon>
        <taxon>Vibrionaceae</taxon>
        <taxon>Vibrio</taxon>
    </lineage>
</organism>
<protein>
    <recommendedName>
        <fullName evidence="5">TrbC/VIRB2 family protein</fullName>
    </recommendedName>
</protein>
<feature type="transmembrane region" description="Helical" evidence="1">
    <location>
        <begin position="58"/>
        <end position="82"/>
    </location>
</feature>
<evidence type="ECO:0000256" key="2">
    <source>
        <dbReference type="SAM" id="SignalP"/>
    </source>
</evidence>
<comment type="caution">
    <text evidence="3">The sequence shown here is derived from an EMBL/GenBank/DDBJ whole genome shotgun (WGS) entry which is preliminary data.</text>
</comment>
<feature type="transmembrane region" description="Helical" evidence="1">
    <location>
        <begin position="94"/>
        <end position="114"/>
    </location>
</feature>
<dbReference type="RefSeq" id="WP_022611843.1">
    <property type="nucleotide sequence ID" value="NZ_LK391965.1"/>
</dbReference>
<evidence type="ECO:0000256" key="1">
    <source>
        <dbReference type="SAM" id="Phobius"/>
    </source>
</evidence>
<dbReference type="Proteomes" id="UP000018211">
    <property type="component" value="Unassembled WGS sequence"/>
</dbReference>
<sequence length="140" mass="14806">MEKINRVLKRSLKRSMKVTSGLVAFVSFGVFASSEDAIPDLVEVLGNADKVTVAATKSAYNVSFLIAIFFGIAAVLVFAASLSKNGDQSKTKGIAAGLFLVSIISGGIGTWQNIGNKSLTGQTTEVSTWMTEIQSEIPTE</sequence>
<accession>A0AAV2VQ75</accession>
<feature type="chain" id="PRO_5043662934" description="TrbC/VIRB2 family protein" evidence="2">
    <location>
        <begin position="33"/>
        <end position="140"/>
    </location>
</feature>